<dbReference type="InterPro" id="IPR004097">
    <property type="entry name" value="DHHA2"/>
</dbReference>
<dbReference type="Gene3D" id="3.10.310.20">
    <property type="entry name" value="DHHA2 domain"/>
    <property type="match status" value="1"/>
</dbReference>
<dbReference type="GO" id="GO:0004427">
    <property type="term" value="F:inorganic diphosphate phosphatase activity"/>
    <property type="evidence" value="ECO:0007669"/>
    <property type="project" value="UniProtKB-EC"/>
</dbReference>
<keyword evidence="4" id="KW-0378">Hydrolase</keyword>
<reference evidence="9 10" key="1">
    <citation type="journal article" date="2015" name="Nature">
        <title>rRNA introns, odd ribosomes, and small enigmatic genomes across a large radiation of phyla.</title>
        <authorList>
            <person name="Brown C.T."/>
            <person name="Hug L.A."/>
            <person name="Thomas B.C."/>
            <person name="Sharon I."/>
            <person name="Castelle C.J."/>
            <person name="Singh A."/>
            <person name="Wilkins M.J."/>
            <person name="Williams K.H."/>
            <person name="Banfield J.F."/>
        </authorList>
    </citation>
    <scope>NUCLEOTIDE SEQUENCE [LARGE SCALE GENOMIC DNA]</scope>
</reference>
<evidence type="ECO:0000256" key="2">
    <source>
        <dbReference type="ARBA" id="ARBA00012146"/>
    </source>
</evidence>
<evidence type="ECO:0000256" key="3">
    <source>
        <dbReference type="ARBA" id="ARBA00022723"/>
    </source>
</evidence>
<sequence length="302" mass="33200">MKYVVGHKNPDTDSVVSAYCLAEFLGDGYKAARAGEPNKETQFVFKYSKAEMPELVDASKADAFVLVDHNGDCQIPKDVDRDRIEMIVDHHKLEGLSLNSPISIRIEPVGSTSTLVAKMYSKNNIEISKEVAALLLSGIISDTLKMTSPTTTSADKETAKELATKARINIDELASEMFKIKSDLTGMSISKVVGSDYKNFQMGKNKVGFGVFETVDPKPAIKKKKEIIAALTDLKNKEEVNLIFFGIVDIIKTITYLVILSKDEAEVAEKGYGGKTEDNILKLTGIVSRKKEMIPLLEKALT</sequence>
<dbReference type="Gene3D" id="3.90.1640.10">
    <property type="entry name" value="inorganic pyrophosphatase (n-terminal core)"/>
    <property type="match status" value="1"/>
</dbReference>
<protein>
    <recommendedName>
        <fullName evidence="2">inorganic diphosphatase</fullName>
        <ecNumber evidence="2">3.6.1.1</ecNumber>
    </recommendedName>
    <alternativeName>
        <fullName evidence="6">Pyrophosphate phospho-hydrolase</fullName>
    </alternativeName>
</protein>
<name>A0A0G0PZZ6_UNCC2</name>
<evidence type="ECO:0000256" key="5">
    <source>
        <dbReference type="ARBA" id="ARBA00023211"/>
    </source>
</evidence>
<evidence type="ECO:0000256" key="4">
    <source>
        <dbReference type="ARBA" id="ARBA00022801"/>
    </source>
</evidence>
<proteinExistence type="predicted"/>
<dbReference type="Pfam" id="PF02833">
    <property type="entry name" value="DHHA2"/>
    <property type="match status" value="1"/>
</dbReference>
<evidence type="ECO:0000313" key="10">
    <source>
        <dbReference type="Proteomes" id="UP000034207"/>
    </source>
</evidence>
<dbReference type="InterPro" id="IPR038763">
    <property type="entry name" value="DHH_sf"/>
</dbReference>
<dbReference type="SMART" id="SM01131">
    <property type="entry name" value="DHHA2"/>
    <property type="match status" value="1"/>
</dbReference>
<gene>
    <name evidence="9" type="ORF">UT18_C0005G0031</name>
</gene>
<dbReference type="EC" id="3.6.1.1" evidence="2"/>
<keyword evidence="5" id="KW-0464">Manganese</keyword>
<dbReference type="GO" id="GO:0005737">
    <property type="term" value="C:cytoplasm"/>
    <property type="evidence" value="ECO:0007669"/>
    <property type="project" value="InterPro"/>
</dbReference>
<organism evidence="9 10">
    <name type="scientific">candidate division CPR2 bacterium GW2011_GWC2_39_10</name>
    <dbReference type="NCBI Taxonomy" id="1618345"/>
    <lineage>
        <taxon>Bacteria</taxon>
        <taxon>Bacteria division CPR2</taxon>
    </lineage>
</organism>
<accession>A0A0G0PZZ6</accession>
<evidence type="ECO:0000256" key="6">
    <source>
        <dbReference type="ARBA" id="ARBA00032535"/>
    </source>
</evidence>
<comment type="caution">
    <text evidence="9">The sequence shown here is derived from an EMBL/GenBank/DDBJ whole genome shotgun (WGS) entry which is preliminary data.</text>
</comment>
<evidence type="ECO:0000313" key="9">
    <source>
        <dbReference type="EMBL" id="KKQ95021.1"/>
    </source>
</evidence>
<dbReference type="AlphaFoldDB" id="A0A0G0PZZ6"/>
<dbReference type="STRING" id="1618345.UT18_C0005G0031"/>
<dbReference type="EMBL" id="LBVV01000005">
    <property type="protein sequence ID" value="KKQ95021.1"/>
    <property type="molecule type" value="Genomic_DNA"/>
</dbReference>
<keyword evidence="3" id="KW-0479">Metal-binding</keyword>
<evidence type="ECO:0000256" key="1">
    <source>
        <dbReference type="ARBA" id="ARBA00001936"/>
    </source>
</evidence>
<comment type="catalytic activity">
    <reaction evidence="7">
        <text>diphosphate + H2O = 2 phosphate + H(+)</text>
        <dbReference type="Rhea" id="RHEA:24576"/>
        <dbReference type="ChEBI" id="CHEBI:15377"/>
        <dbReference type="ChEBI" id="CHEBI:15378"/>
        <dbReference type="ChEBI" id="CHEBI:33019"/>
        <dbReference type="ChEBI" id="CHEBI:43474"/>
        <dbReference type="EC" id="3.6.1.1"/>
    </reaction>
</comment>
<dbReference type="NCBIfam" id="NF003877">
    <property type="entry name" value="PRK05427.1"/>
    <property type="match status" value="1"/>
</dbReference>
<dbReference type="PANTHER" id="PTHR12112:SF22">
    <property type="entry name" value="MANGANESE-DEPENDENT INORGANIC PYROPHOSPHATASE-RELATED"/>
    <property type="match status" value="1"/>
</dbReference>
<dbReference type="InterPro" id="IPR038222">
    <property type="entry name" value="DHHA2_dom_sf"/>
</dbReference>
<dbReference type="Pfam" id="PF01368">
    <property type="entry name" value="DHH"/>
    <property type="match status" value="1"/>
</dbReference>
<dbReference type="PANTHER" id="PTHR12112">
    <property type="entry name" value="BNIP - RELATED"/>
    <property type="match status" value="1"/>
</dbReference>
<dbReference type="SUPFAM" id="SSF64182">
    <property type="entry name" value="DHH phosphoesterases"/>
    <property type="match status" value="1"/>
</dbReference>
<dbReference type="Proteomes" id="UP000034207">
    <property type="component" value="Unassembled WGS sequence"/>
</dbReference>
<dbReference type="InterPro" id="IPR001667">
    <property type="entry name" value="DDH_dom"/>
</dbReference>
<dbReference type="FunFam" id="3.90.1640.10:FF:000001">
    <property type="entry name" value="Probable manganese-dependent inorganic pyrophosphatase"/>
    <property type="match status" value="1"/>
</dbReference>
<feature type="domain" description="DHHA2" evidence="8">
    <location>
        <begin position="174"/>
        <end position="301"/>
    </location>
</feature>
<evidence type="ECO:0000256" key="7">
    <source>
        <dbReference type="ARBA" id="ARBA00047820"/>
    </source>
</evidence>
<comment type="cofactor">
    <cofactor evidence="1">
        <name>Mn(2+)</name>
        <dbReference type="ChEBI" id="CHEBI:29035"/>
    </cofactor>
</comment>
<dbReference type="GO" id="GO:0046872">
    <property type="term" value="F:metal ion binding"/>
    <property type="evidence" value="ECO:0007669"/>
    <property type="project" value="UniProtKB-KW"/>
</dbReference>
<evidence type="ECO:0000259" key="8">
    <source>
        <dbReference type="SMART" id="SM01131"/>
    </source>
</evidence>
<dbReference type="PATRIC" id="fig|1618345.3.peg.282"/>